<dbReference type="PROSITE" id="PS51257">
    <property type="entry name" value="PROKAR_LIPOPROTEIN"/>
    <property type="match status" value="1"/>
</dbReference>
<keyword evidence="2" id="KW-0732">Signal</keyword>
<dbReference type="SUPFAM" id="SSF54427">
    <property type="entry name" value="NTF2-like"/>
    <property type="match status" value="1"/>
</dbReference>
<evidence type="ECO:0000256" key="1">
    <source>
        <dbReference type="SAM" id="MobiDB-lite"/>
    </source>
</evidence>
<evidence type="ECO:0000256" key="2">
    <source>
        <dbReference type="SAM" id="SignalP"/>
    </source>
</evidence>
<sequence length="203" mass="21590">MRIAKLWLIGALSPLALTACGQTGSQAADSNSVSTGNAYATTPTINSADDVETNSAGETNTEPVSRPTPKSPVQDEAGDADAPKAAADVVKRYYADIDSGDYRAAYALWGDGGKDSKQTLEQFRDGFANTESTDVSTGDPGRSEGAAGSIYITVPVTVRAQLRNGTHQRFTGSYVLRRVNDVPGSTAEQRRWHLYSADLEQAR</sequence>
<gene>
    <name evidence="3" type="ORF">J7S20_05300</name>
</gene>
<keyword evidence="4" id="KW-1185">Reference proteome</keyword>
<feature type="region of interest" description="Disordered" evidence="1">
    <location>
        <begin position="24"/>
        <end position="84"/>
    </location>
</feature>
<evidence type="ECO:0008006" key="5">
    <source>
        <dbReference type="Google" id="ProtNLM"/>
    </source>
</evidence>
<dbReference type="AlphaFoldDB" id="A0A8T4IA71"/>
<feature type="signal peptide" evidence="2">
    <location>
        <begin position="1"/>
        <end position="27"/>
    </location>
</feature>
<comment type="caution">
    <text evidence="3">The sequence shown here is derived from an EMBL/GenBank/DDBJ whole genome shotgun (WGS) entry which is preliminary data.</text>
</comment>
<evidence type="ECO:0000313" key="3">
    <source>
        <dbReference type="EMBL" id="MBR0551918.1"/>
    </source>
</evidence>
<dbReference type="RefSeq" id="WP_284053175.1">
    <property type="nucleotide sequence ID" value="NZ_JAGRQC010000001.1"/>
</dbReference>
<accession>A0A8T4IA71</accession>
<dbReference type="EMBL" id="JAGRQC010000001">
    <property type="protein sequence ID" value="MBR0551918.1"/>
    <property type="molecule type" value="Genomic_DNA"/>
</dbReference>
<feature type="chain" id="PRO_5035906659" description="Lipoprotein" evidence="2">
    <location>
        <begin position="28"/>
        <end position="203"/>
    </location>
</feature>
<feature type="compositionally biased region" description="Polar residues" evidence="1">
    <location>
        <begin position="24"/>
        <end position="63"/>
    </location>
</feature>
<dbReference type="Proteomes" id="UP000676996">
    <property type="component" value="Unassembled WGS sequence"/>
</dbReference>
<name>A0A8T4IA71_9SPHN</name>
<protein>
    <recommendedName>
        <fullName evidence="5">Lipoprotein</fullName>
    </recommendedName>
</protein>
<proteinExistence type="predicted"/>
<reference evidence="3" key="1">
    <citation type="submission" date="2021-04" db="EMBL/GenBank/DDBJ databases">
        <title>Ouciella asimina sp. nov., isolated from the surface seawater in the hydrothermal field of Okinawa Trough.</title>
        <authorList>
            <person name="Shuang W."/>
        </authorList>
    </citation>
    <scope>NUCLEOTIDE SEQUENCE</scope>
    <source>
        <strain evidence="3">LXI357</strain>
    </source>
</reference>
<dbReference type="InterPro" id="IPR032710">
    <property type="entry name" value="NTF2-like_dom_sf"/>
</dbReference>
<organism evidence="3 4">
    <name type="scientific">Stakelama marina</name>
    <dbReference type="NCBI Taxonomy" id="2826939"/>
    <lineage>
        <taxon>Bacteria</taxon>
        <taxon>Pseudomonadati</taxon>
        <taxon>Pseudomonadota</taxon>
        <taxon>Alphaproteobacteria</taxon>
        <taxon>Sphingomonadales</taxon>
        <taxon>Sphingomonadaceae</taxon>
        <taxon>Stakelama</taxon>
    </lineage>
</organism>
<evidence type="ECO:0000313" key="4">
    <source>
        <dbReference type="Proteomes" id="UP000676996"/>
    </source>
</evidence>